<protein>
    <recommendedName>
        <fullName evidence="6 7">Glutaminase</fullName>
        <ecNumber evidence="3 7">3.5.1.2</ecNumber>
    </recommendedName>
</protein>
<dbReference type="Gene3D" id="3.30.750.24">
    <property type="entry name" value="STAS domain"/>
    <property type="match status" value="1"/>
</dbReference>
<evidence type="ECO:0000256" key="8">
    <source>
        <dbReference type="SAM" id="MobiDB-lite"/>
    </source>
</evidence>
<dbReference type="InterPro" id="IPR015868">
    <property type="entry name" value="Glutaminase"/>
</dbReference>
<evidence type="ECO:0000256" key="1">
    <source>
        <dbReference type="ARBA" id="ARBA00011076"/>
    </source>
</evidence>
<dbReference type="Pfam" id="PF04960">
    <property type="entry name" value="Glutaminase"/>
    <property type="match status" value="1"/>
</dbReference>
<comment type="similarity">
    <text evidence="1 7">Belongs to the glutaminase family.</text>
</comment>
<dbReference type="AlphaFoldDB" id="B8H6Q2"/>
<feature type="binding site" evidence="7">
    <location>
        <position position="64"/>
    </location>
    <ligand>
        <name>substrate</name>
    </ligand>
</feature>
<evidence type="ECO:0000256" key="6">
    <source>
        <dbReference type="ARBA" id="ARBA00070405"/>
    </source>
</evidence>
<reference evidence="9" key="1">
    <citation type="submission" date="2009-01" db="EMBL/GenBank/DDBJ databases">
        <title>Complete sequence of chromosome of Arthrobacter chlorophenolicus A6.</title>
        <authorList>
            <consortium name="US DOE Joint Genome Institute"/>
            <person name="Lucas S."/>
            <person name="Copeland A."/>
            <person name="Lapidus A."/>
            <person name="Glavina del Rio T."/>
            <person name="Tice H."/>
            <person name="Bruce D."/>
            <person name="Goodwin L."/>
            <person name="Pitluck S."/>
            <person name="Goltsman E."/>
            <person name="Clum A."/>
            <person name="Larimer F."/>
            <person name="Land M."/>
            <person name="Hauser L."/>
            <person name="Kyrpides N."/>
            <person name="Mikhailova N."/>
            <person name="Jansson J."/>
            <person name="Richardson P."/>
        </authorList>
    </citation>
    <scope>NUCLEOTIDE SEQUENCE [LARGE SCALE GENOMIC DNA]</scope>
    <source>
        <strain evidence="9">A6</strain>
    </source>
</reference>
<keyword evidence="7" id="KW-0007">Acetylation</keyword>
<evidence type="ECO:0000256" key="4">
    <source>
        <dbReference type="ARBA" id="ARBA00022801"/>
    </source>
</evidence>
<evidence type="ECO:0000256" key="2">
    <source>
        <dbReference type="ARBA" id="ARBA00011881"/>
    </source>
</evidence>
<feature type="binding site" evidence="7">
    <location>
        <position position="114"/>
    </location>
    <ligand>
        <name>substrate</name>
    </ligand>
</feature>
<dbReference type="KEGG" id="ach:Achl_3622"/>
<organism evidence="9 10">
    <name type="scientific">Pseudarthrobacter chlorophenolicus (strain ATCC 700700 / DSM 12829 / CIP 107037 / JCM 12360 / KCTC 9906 / NCIMB 13794 / A6)</name>
    <name type="common">Arthrobacter chlorophenolicus</name>
    <dbReference type="NCBI Taxonomy" id="452863"/>
    <lineage>
        <taxon>Bacteria</taxon>
        <taxon>Bacillati</taxon>
        <taxon>Actinomycetota</taxon>
        <taxon>Actinomycetes</taxon>
        <taxon>Micrococcales</taxon>
        <taxon>Micrococcaceae</taxon>
        <taxon>Pseudarthrobacter</taxon>
    </lineage>
</organism>
<dbReference type="PANTHER" id="PTHR12544:SF29">
    <property type="entry name" value="GLUTAMINASE"/>
    <property type="match status" value="1"/>
</dbReference>
<gene>
    <name evidence="7" type="primary">glsA</name>
    <name evidence="9" type="ordered locus">Achl_3622</name>
</gene>
<dbReference type="InterPro" id="IPR036513">
    <property type="entry name" value="STAS_dom_sf"/>
</dbReference>
<keyword evidence="10" id="KW-1185">Reference proteome</keyword>
<accession>B8H6Q2</accession>
<dbReference type="Proteomes" id="UP000002505">
    <property type="component" value="Chromosome"/>
</dbReference>
<dbReference type="HOGENOM" id="CLU_027932_0_0_11"/>
<name>B8H6Q2_PSECP</name>
<feature type="binding site" evidence="7">
    <location>
        <position position="157"/>
    </location>
    <ligand>
        <name>substrate</name>
    </ligand>
</feature>
<evidence type="ECO:0000313" key="10">
    <source>
        <dbReference type="Proteomes" id="UP000002505"/>
    </source>
</evidence>
<dbReference type="RefSeq" id="WP_015938772.1">
    <property type="nucleotide sequence ID" value="NC_011886.1"/>
</dbReference>
<feature type="binding site" evidence="7">
    <location>
        <position position="164"/>
    </location>
    <ligand>
        <name>substrate</name>
    </ligand>
</feature>
<keyword evidence="4 7" id="KW-0378">Hydrolase</keyword>
<dbReference type="GO" id="GO:0006543">
    <property type="term" value="P:L-glutamine catabolic process"/>
    <property type="evidence" value="ECO:0007669"/>
    <property type="project" value="TreeGrafter"/>
</dbReference>
<dbReference type="NCBIfam" id="TIGR03814">
    <property type="entry name" value="Gln_ase"/>
    <property type="match status" value="1"/>
</dbReference>
<evidence type="ECO:0000256" key="7">
    <source>
        <dbReference type="HAMAP-Rule" id="MF_00313"/>
    </source>
</evidence>
<sequence length="418" mass="44805">MKNPIPDYLDEVITALRDEHSGDVAGYIPQLAQAEPNVFGAAITTVKGHTYAAGDSDRLFSIQSISKPFAYAAALIDRGMDRVCQTVGVEPSGEAFNELSLEGETHRPKNPMINAGAIATHSLVGTSGGTRTERLLEFFSALAGRELNIDQDVCGSEFEHAHRNLAIGHMLKNYTVLDGDVHDIVLGYTQQCSILVSAKDLSMMTATLAAGGVQPLTGERLMEPGTARQVMAVMAGAGMYDFAGEWLTKVGIPAKSGVSGGMIGVLPNQVGISAFSPRLDSHGNSHRGRLVFERLSADMGMHLFGVDQGNDQSVAVEADGQDVTYHLYGTVQFLTAADLLHRMSAAEAPGHAVIDASRVDAFTDVGRRMTLEGMRRLNLDGWEISLRDPFGRLPDPDFGDGNYPSVIEHRPGQPDARG</sequence>
<dbReference type="GO" id="GO:0004359">
    <property type="term" value="F:glutaminase activity"/>
    <property type="evidence" value="ECO:0007669"/>
    <property type="project" value="UniProtKB-UniRule"/>
</dbReference>
<dbReference type="InterPro" id="IPR012338">
    <property type="entry name" value="Beta-lactam/transpept-like"/>
</dbReference>
<feature type="compositionally biased region" description="Basic and acidic residues" evidence="8">
    <location>
        <begin position="407"/>
        <end position="418"/>
    </location>
</feature>
<evidence type="ECO:0000256" key="3">
    <source>
        <dbReference type="ARBA" id="ARBA00012918"/>
    </source>
</evidence>
<dbReference type="HAMAP" id="MF_00313">
    <property type="entry name" value="Glutaminase"/>
    <property type="match status" value="1"/>
</dbReference>
<comment type="catalytic activity">
    <reaction evidence="5 7">
        <text>L-glutamine + H2O = L-glutamate + NH4(+)</text>
        <dbReference type="Rhea" id="RHEA:15889"/>
        <dbReference type="ChEBI" id="CHEBI:15377"/>
        <dbReference type="ChEBI" id="CHEBI:28938"/>
        <dbReference type="ChEBI" id="CHEBI:29985"/>
        <dbReference type="ChEBI" id="CHEBI:58359"/>
        <dbReference type="EC" id="3.5.1.2"/>
    </reaction>
</comment>
<dbReference type="EC" id="3.5.1.2" evidence="3 7"/>
<feature type="region of interest" description="Disordered" evidence="8">
    <location>
        <begin position="393"/>
        <end position="418"/>
    </location>
</feature>
<evidence type="ECO:0000313" key="9">
    <source>
        <dbReference type="EMBL" id="ACL41578.1"/>
    </source>
</evidence>
<dbReference type="PANTHER" id="PTHR12544">
    <property type="entry name" value="GLUTAMINASE"/>
    <property type="match status" value="1"/>
</dbReference>
<dbReference type="eggNOG" id="COG2066">
    <property type="taxonomic scope" value="Bacteria"/>
</dbReference>
<dbReference type="GO" id="GO:0006537">
    <property type="term" value="P:glutamate biosynthetic process"/>
    <property type="evidence" value="ECO:0007669"/>
    <property type="project" value="TreeGrafter"/>
</dbReference>
<dbReference type="STRING" id="452863.Achl_3622"/>
<dbReference type="Gene3D" id="3.40.710.10">
    <property type="entry name" value="DD-peptidase/beta-lactamase superfamily"/>
    <property type="match status" value="1"/>
</dbReference>
<comment type="subunit">
    <text evidence="2 7">Homotetramer.</text>
</comment>
<dbReference type="EMBL" id="CP001341">
    <property type="protein sequence ID" value="ACL41578.1"/>
    <property type="molecule type" value="Genomic_DNA"/>
</dbReference>
<feature type="binding site" evidence="7">
    <location>
        <position position="188"/>
    </location>
    <ligand>
        <name>substrate</name>
    </ligand>
</feature>
<feature type="binding site" evidence="7">
    <location>
        <position position="258"/>
    </location>
    <ligand>
        <name>substrate</name>
    </ligand>
</feature>
<feature type="binding site" evidence="7">
    <location>
        <position position="240"/>
    </location>
    <ligand>
        <name>substrate</name>
    </ligand>
</feature>
<dbReference type="SUPFAM" id="SSF56601">
    <property type="entry name" value="beta-lactamase/transpeptidase-like"/>
    <property type="match status" value="1"/>
</dbReference>
<proteinExistence type="inferred from homology"/>
<evidence type="ECO:0000256" key="5">
    <source>
        <dbReference type="ARBA" id="ARBA00049534"/>
    </source>
</evidence>
<dbReference type="NCBIfam" id="NF002134">
    <property type="entry name" value="PRK00971.1-4"/>
    <property type="match status" value="1"/>
</dbReference>
<dbReference type="FunFam" id="3.40.710.10:FF:000005">
    <property type="entry name" value="Glutaminase"/>
    <property type="match status" value="1"/>
</dbReference>
<dbReference type="OrthoDB" id="9788822at2"/>